<evidence type="ECO:0000256" key="1">
    <source>
        <dbReference type="ARBA" id="ARBA00022741"/>
    </source>
</evidence>
<dbReference type="Gene3D" id="3.30.65.10">
    <property type="entry name" value="Bacterial Topoisomerase I, domain 1"/>
    <property type="match status" value="1"/>
</dbReference>
<keyword evidence="2 9" id="KW-0378">Hydrolase</keyword>
<dbReference type="InterPro" id="IPR027417">
    <property type="entry name" value="P-loop_NTPase"/>
</dbReference>
<comment type="caution">
    <text evidence="12">The sequence shown here is derived from an EMBL/GenBank/DDBJ whole genome shotgun (WGS) entry which is preliminary data.</text>
</comment>
<feature type="region of interest" description="Disordered" evidence="10">
    <location>
        <begin position="990"/>
        <end position="1011"/>
    </location>
</feature>
<gene>
    <name evidence="12" type="ORF">D6T64_08330</name>
</gene>
<feature type="region of interest" description="Disordered" evidence="10">
    <location>
        <begin position="442"/>
        <end position="462"/>
    </location>
</feature>
<dbReference type="InterPro" id="IPR000212">
    <property type="entry name" value="DNA_helicase_UvrD/REP"/>
</dbReference>
<reference evidence="12 13" key="1">
    <citation type="submission" date="2018-09" db="EMBL/GenBank/DDBJ databases">
        <title>Novel species of Cryobacterium.</title>
        <authorList>
            <person name="Liu Q."/>
            <person name="Xin Y.-H."/>
        </authorList>
    </citation>
    <scope>NUCLEOTIDE SEQUENCE [LARGE SCALE GENOMIC DNA]</scope>
    <source>
        <strain evidence="12 13">Hh39</strain>
    </source>
</reference>
<dbReference type="Pfam" id="PF00580">
    <property type="entry name" value="UvrD-helicase"/>
    <property type="match status" value="2"/>
</dbReference>
<protein>
    <recommendedName>
        <fullName evidence="7">DNA 3'-5' helicase</fullName>
        <ecNumber evidence="7">5.6.2.4</ecNumber>
    </recommendedName>
</protein>
<dbReference type="PANTHER" id="PTHR11070">
    <property type="entry name" value="UVRD / RECB / PCRA DNA HELICASE FAMILY MEMBER"/>
    <property type="match status" value="1"/>
</dbReference>
<accession>A0A3A5MPS9</accession>
<dbReference type="Proteomes" id="UP000272015">
    <property type="component" value="Unassembled WGS sequence"/>
</dbReference>
<organism evidence="12 13">
    <name type="scientific">Cryobacterium melibiosiphilum</name>
    <dbReference type="NCBI Taxonomy" id="995039"/>
    <lineage>
        <taxon>Bacteria</taxon>
        <taxon>Bacillati</taxon>
        <taxon>Actinomycetota</taxon>
        <taxon>Actinomycetes</taxon>
        <taxon>Micrococcales</taxon>
        <taxon>Microbacteriaceae</taxon>
        <taxon>Cryobacterium</taxon>
    </lineage>
</organism>
<evidence type="ECO:0000313" key="13">
    <source>
        <dbReference type="Proteomes" id="UP000272015"/>
    </source>
</evidence>
<dbReference type="Gene3D" id="3.40.50.300">
    <property type="entry name" value="P-loop containing nucleotide triphosphate hydrolases"/>
    <property type="match status" value="3"/>
</dbReference>
<feature type="domain" description="UvrD-like helicase ATP-binding" evidence="11">
    <location>
        <begin position="294"/>
        <end position="748"/>
    </location>
</feature>
<evidence type="ECO:0000256" key="7">
    <source>
        <dbReference type="ARBA" id="ARBA00034808"/>
    </source>
</evidence>
<dbReference type="EMBL" id="QZVS01000078">
    <property type="protein sequence ID" value="RJT88963.1"/>
    <property type="molecule type" value="Genomic_DNA"/>
</dbReference>
<dbReference type="GO" id="GO:0005524">
    <property type="term" value="F:ATP binding"/>
    <property type="evidence" value="ECO:0007669"/>
    <property type="project" value="UniProtKB-UniRule"/>
</dbReference>
<dbReference type="InterPro" id="IPR013498">
    <property type="entry name" value="Topo_IA_Znf"/>
</dbReference>
<evidence type="ECO:0000259" key="11">
    <source>
        <dbReference type="PROSITE" id="PS51198"/>
    </source>
</evidence>
<dbReference type="EC" id="5.6.2.4" evidence="7"/>
<dbReference type="GO" id="GO:0003677">
    <property type="term" value="F:DNA binding"/>
    <property type="evidence" value="ECO:0007669"/>
    <property type="project" value="InterPro"/>
</dbReference>
<comment type="catalytic activity">
    <reaction evidence="6">
        <text>Couples ATP hydrolysis with the unwinding of duplex DNA by translocating in the 3'-5' direction.</text>
        <dbReference type="EC" id="5.6.2.4"/>
    </reaction>
</comment>
<dbReference type="GO" id="GO:0003916">
    <property type="term" value="F:DNA topoisomerase activity"/>
    <property type="evidence" value="ECO:0007669"/>
    <property type="project" value="InterPro"/>
</dbReference>
<keyword evidence="1 9" id="KW-0547">Nucleotide-binding</keyword>
<keyword evidence="5" id="KW-0413">Isomerase</keyword>
<comment type="catalytic activity">
    <reaction evidence="8">
        <text>ATP + H2O = ADP + phosphate + H(+)</text>
        <dbReference type="Rhea" id="RHEA:13065"/>
        <dbReference type="ChEBI" id="CHEBI:15377"/>
        <dbReference type="ChEBI" id="CHEBI:15378"/>
        <dbReference type="ChEBI" id="CHEBI:30616"/>
        <dbReference type="ChEBI" id="CHEBI:43474"/>
        <dbReference type="ChEBI" id="CHEBI:456216"/>
        <dbReference type="EC" id="5.6.2.4"/>
    </reaction>
</comment>
<dbReference type="InterPro" id="IPR014017">
    <property type="entry name" value="DNA_helicase_UvrD-like_C"/>
</dbReference>
<dbReference type="GO" id="GO:0043138">
    <property type="term" value="F:3'-5' DNA helicase activity"/>
    <property type="evidence" value="ECO:0007669"/>
    <property type="project" value="UniProtKB-EC"/>
</dbReference>
<evidence type="ECO:0000256" key="4">
    <source>
        <dbReference type="ARBA" id="ARBA00022840"/>
    </source>
</evidence>
<keyword evidence="4 9" id="KW-0067">ATP-binding</keyword>
<keyword evidence="13" id="KW-1185">Reference proteome</keyword>
<evidence type="ECO:0000256" key="6">
    <source>
        <dbReference type="ARBA" id="ARBA00034617"/>
    </source>
</evidence>
<dbReference type="Pfam" id="PF13361">
    <property type="entry name" value="UvrD_C"/>
    <property type="match status" value="1"/>
</dbReference>
<feature type="binding site" evidence="9">
    <location>
        <begin position="315"/>
        <end position="322"/>
    </location>
    <ligand>
        <name>ATP</name>
        <dbReference type="ChEBI" id="CHEBI:30616"/>
    </ligand>
</feature>
<dbReference type="SUPFAM" id="SSF57783">
    <property type="entry name" value="Zinc beta-ribbon"/>
    <property type="match status" value="1"/>
</dbReference>
<dbReference type="CDD" id="cd18807">
    <property type="entry name" value="SF1_C_UvrD"/>
    <property type="match status" value="1"/>
</dbReference>
<evidence type="ECO:0000256" key="5">
    <source>
        <dbReference type="ARBA" id="ARBA00023235"/>
    </source>
</evidence>
<evidence type="ECO:0000256" key="10">
    <source>
        <dbReference type="SAM" id="MobiDB-lite"/>
    </source>
</evidence>
<proteinExistence type="predicted"/>
<sequence length="1011" mass="112433">MDARRNRTSSPTQWSQAFFNGPWLHGSRRRGRLFRPAIRARCPWRTRGFHVRHDDFGPNDPDVYDSAGADCLRHPYSQAARQITMTRHTLATWQPSAWSKALTNSGDWRLALHDDVVTVTVDGVATDAGLEACAILDVARGLFWNQFTLQVGEREIRLRGIRRADAAAFEAAFADAQQSLQLRQLIAEFDAAARQATFWVTSFTADLARHLRTKGWLTTEFSVEWSARKAAVGFSHLLDHPALQAHIAAQPLDVAGTIALWTEDLPVIIARENQRHLDSETEECRDFFDSVERSPLTPEQIRAVVCFDNRMLVVASAGSGKTSTMVAKAGYALHRNLIAADKILLLAFNAAAAKELQKRTRNRLEPLGLDADQVVARTFHGFGLDVIGQATGKKPSLAPWLEGGGDIAQLGRIVDRLRATDVLFRSEWDFFRAVLAREYPDDDGTTADASEGDRTSQGETVKSPGERMIADWLFFNGVDYIYEKRYEVDTADAEHGQYHPDFYYPSINVYHEHWAIDAQGESPFDGYLDGMKWKRGVHAANGTTLLETTMSDLWGGGALTALGAQLTARGIRLRPDADRLAAGQKPVENALLLQTFRSFLIHAKSNCLTDDQLAVRLAEQAQGPIRYRDASFLRLFTIMRREWNAQLAADDCIDFEDMLTLAAEHLEAGDWQSPYELVMVDEFQDASYARARLARALVAQPGRYLFAVGDDWQSINRFAGADLSVMTGFEAWFGPSEVLRLERTFRFPQSIADASSAFVLQNPAQLTKTVVSSTREYAPTIGIVTVDSETAVAAGIRHRLKLLHDDVASGKLPGTANGKLSVLVLGRYKHQSKYLSGCADLADLLSVTFSTIHASKGAEADYVVIVGMVNGKYGFPSTIPTDPVLRLAMPAAEEFPKAEERRLFYVALTRARRGVLLVTVDRHESRFVMELIRDQRIVRTNAIGEVLKSVVCPKCGRAFMVERVSKRGPFFGCGRFPHCKGTLSIDGSPSMPAVKPVGEPRKAFTPYRRHR</sequence>
<dbReference type="InterPro" id="IPR014016">
    <property type="entry name" value="UvrD-like_ATP-bd"/>
</dbReference>
<evidence type="ECO:0000256" key="3">
    <source>
        <dbReference type="ARBA" id="ARBA00022806"/>
    </source>
</evidence>
<name>A0A3A5MPS9_9MICO</name>
<evidence type="ECO:0000256" key="2">
    <source>
        <dbReference type="ARBA" id="ARBA00022801"/>
    </source>
</evidence>
<dbReference type="PROSITE" id="PS51198">
    <property type="entry name" value="UVRD_HELICASE_ATP_BIND"/>
    <property type="match status" value="1"/>
</dbReference>
<dbReference type="GO" id="GO:0005694">
    <property type="term" value="C:chromosome"/>
    <property type="evidence" value="ECO:0007669"/>
    <property type="project" value="InterPro"/>
</dbReference>
<dbReference type="GO" id="GO:0000725">
    <property type="term" value="P:recombinational repair"/>
    <property type="evidence" value="ECO:0007669"/>
    <property type="project" value="TreeGrafter"/>
</dbReference>
<evidence type="ECO:0000256" key="9">
    <source>
        <dbReference type="PROSITE-ProRule" id="PRU00560"/>
    </source>
</evidence>
<dbReference type="GO" id="GO:0005829">
    <property type="term" value="C:cytosol"/>
    <property type="evidence" value="ECO:0007669"/>
    <property type="project" value="TreeGrafter"/>
</dbReference>
<dbReference type="SUPFAM" id="SSF52540">
    <property type="entry name" value="P-loop containing nucleoside triphosphate hydrolases"/>
    <property type="match status" value="1"/>
</dbReference>
<dbReference type="GO" id="GO:0006265">
    <property type="term" value="P:DNA topological change"/>
    <property type="evidence" value="ECO:0007669"/>
    <property type="project" value="InterPro"/>
</dbReference>
<dbReference type="GO" id="GO:0016887">
    <property type="term" value="F:ATP hydrolysis activity"/>
    <property type="evidence" value="ECO:0007669"/>
    <property type="project" value="RHEA"/>
</dbReference>
<dbReference type="AlphaFoldDB" id="A0A3A5MPS9"/>
<keyword evidence="3 9" id="KW-0347">Helicase</keyword>
<dbReference type="Pfam" id="PF01396">
    <property type="entry name" value="Zn_ribbon_Top1"/>
    <property type="match status" value="1"/>
</dbReference>
<evidence type="ECO:0000256" key="8">
    <source>
        <dbReference type="ARBA" id="ARBA00048988"/>
    </source>
</evidence>
<evidence type="ECO:0000313" key="12">
    <source>
        <dbReference type="EMBL" id="RJT88963.1"/>
    </source>
</evidence>
<dbReference type="PANTHER" id="PTHR11070:SF63">
    <property type="entry name" value="DNA HELICASE IV"/>
    <property type="match status" value="1"/>
</dbReference>